<dbReference type="Pfam" id="PF00282">
    <property type="entry name" value="Pyridoxal_deC"/>
    <property type="match status" value="1"/>
</dbReference>
<evidence type="ECO:0000313" key="7">
    <source>
        <dbReference type="Proteomes" id="UP000246715"/>
    </source>
</evidence>
<dbReference type="InterPro" id="IPR015421">
    <property type="entry name" value="PyrdxlP-dep_Trfase_major"/>
</dbReference>
<dbReference type="NCBIfam" id="NF002748">
    <property type="entry name" value="PRK02769.1"/>
    <property type="match status" value="1"/>
</dbReference>
<organismHost>
    <name type="scientific">Paramecium bursaria</name>
    <dbReference type="NCBI Taxonomy" id="74790"/>
</organismHost>
<name>A7IUY1_PBCVM</name>
<dbReference type="InterPro" id="IPR015424">
    <property type="entry name" value="PyrdxlP-dep_Trfase"/>
</dbReference>
<evidence type="ECO:0000313" key="6">
    <source>
        <dbReference type="EMBL" id="ABT14155.1"/>
    </source>
</evidence>
<dbReference type="EMBL" id="DQ491001">
    <property type="protein sequence ID" value="ABT14155.1"/>
    <property type="molecule type" value="Genomic_DNA"/>
</dbReference>
<keyword evidence="5" id="KW-0456">Lyase</keyword>
<dbReference type="Proteomes" id="UP000246715">
    <property type="component" value="Segment"/>
</dbReference>
<keyword evidence="3" id="KW-0210">Decarboxylase</keyword>
<dbReference type="GO" id="GO:0030170">
    <property type="term" value="F:pyridoxal phosphate binding"/>
    <property type="evidence" value="ECO:0007669"/>
    <property type="project" value="InterPro"/>
</dbReference>
<protein>
    <submittedName>
        <fullName evidence="6">Uncharacterized protein M601L</fullName>
    </submittedName>
</protein>
<dbReference type="InterPro" id="IPR051151">
    <property type="entry name" value="Group_II_Decarboxylase"/>
</dbReference>
<gene>
    <name evidence="6" type="primary">M601L</name>
    <name evidence="6" type="ORF">MT325_M601L</name>
</gene>
<dbReference type="GO" id="GO:0019752">
    <property type="term" value="P:carboxylic acid metabolic process"/>
    <property type="evidence" value="ECO:0007669"/>
    <property type="project" value="InterPro"/>
</dbReference>
<reference evidence="6 7" key="1">
    <citation type="journal article" date="2007" name="Virology">
        <title>Sequence and annotation of the 314-kb MT325 and the 321-kb FR483 viruses that infect Chlorella Pbi.</title>
        <authorList>
            <person name="Fitzgerald L.A."/>
            <person name="Graves M.V."/>
            <person name="Li X."/>
            <person name="Feldblyum T."/>
            <person name="Hartigan J."/>
            <person name="Van Etten J.L."/>
        </authorList>
    </citation>
    <scope>NUCLEOTIDE SEQUENCE [LARGE SCALE GENOMIC DNA]</scope>
    <source>
        <strain evidence="6 7">MT325</strain>
    </source>
</reference>
<dbReference type="SUPFAM" id="SSF53383">
    <property type="entry name" value="PLP-dependent transferases"/>
    <property type="match status" value="1"/>
</dbReference>
<proteinExistence type="inferred from homology"/>
<dbReference type="GO" id="GO:0016831">
    <property type="term" value="F:carboxy-lyase activity"/>
    <property type="evidence" value="ECO:0007669"/>
    <property type="project" value="UniProtKB-KW"/>
</dbReference>
<evidence type="ECO:0000256" key="5">
    <source>
        <dbReference type="ARBA" id="ARBA00023239"/>
    </source>
</evidence>
<dbReference type="InterPro" id="IPR002129">
    <property type="entry name" value="PyrdxlP-dep_de-COase"/>
</dbReference>
<dbReference type="PANTHER" id="PTHR46101:SF2">
    <property type="entry name" value="SERINE DECARBOXYLASE"/>
    <property type="match status" value="1"/>
</dbReference>
<evidence type="ECO:0000256" key="4">
    <source>
        <dbReference type="ARBA" id="ARBA00022898"/>
    </source>
</evidence>
<sequence length="359" mass="40297">MRPYVHKANIKIAIGYPCSLGRKFKKTSPSIHINYNNAGDAFAEEGTFDRHKHGDERKLITRVAKMWNVDIENCWGYTTGGGSEGNLQGLWMAREKYPNGVLYYSDQSHYSIKKMANILKLESVVIPSDETGSMDITELIKSVDNKRPAIVLASVGSTFLGGIDNVEKISQSLSGNEVYIHADAAFFGFVMPFLQPGYDSYKFMDSISISSHKWPGVPFPGGVFISVKSHVSHVENFEEVISQRDVTISGSRNGHTALFLNEFFDTVDLKEDVENSLEMTEYIYNRLLECAPDSNPWKNARSPIIVFNSPSKSIIKKWSLATVGSRSHVCVLNHITKEVADAFIKDMSLYFSRHSNLMR</sequence>
<evidence type="ECO:0000256" key="3">
    <source>
        <dbReference type="ARBA" id="ARBA00022793"/>
    </source>
</evidence>
<accession>A7IUY1</accession>
<comment type="similarity">
    <text evidence="2">Belongs to the group II decarboxylase family.</text>
</comment>
<comment type="cofactor">
    <cofactor evidence="1">
        <name>pyridoxal 5'-phosphate</name>
        <dbReference type="ChEBI" id="CHEBI:597326"/>
    </cofactor>
</comment>
<keyword evidence="4" id="KW-0663">Pyridoxal phosphate</keyword>
<dbReference type="Gene3D" id="3.40.640.10">
    <property type="entry name" value="Type I PLP-dependent aspartate aminotransferase-like (Major domain)"/>
    <property type="match status" value="1"/>
</dbReference>
<organism evidence="6 7">
    <name type="scientific">Paramecium bursaria Chlorella virus MT325</name>
    <name type="common">PBCV-MT325</name>
    <dbReference type="NCBI Taxonomy" id="346932"/>
    <lineage>
        <taxon>Viruses</taxon>
        <taxon>Varidnaviria</taxon>
        <taxon>Bamfordvirae</taxon>
        <taxon>Nucleocytoviricota</taxon>
        <taxon>Megaviricetes</taxon>
        <taxon>Algavirales</taxon>
        <taxon>Phycodnaviridae</taxon>
        <taxon>Chlorovirus</taxon>
        <taxon>Chlorovirus conductrix</taxon>
        <taxon>Paramecium bursaria Chlorella virus A1</taxon>
    </lineage>
</organism>
<evidence type="ECO:0000256" key="1">
    <source>
        <dbReference type="ARBA" id="ARBA00001933"/>
    </source>
</evidence>
<dbReference type="PANTHER" id="PTHR46101">
    <property type="match status" value="1"/>
</dbReference>
<evidence type="ECO:0000256" key="2">
    <source>
        <dbReference type="ARBA" id="ARBA00009533"/>
    </source>
</evidence>